<name>Q8TR02_METAC</name>
<evidence type="ECO:0000313" key="2">
    <source>
        <dbReference type="Proteomes" id="UP000002487"/>
    </source>
</evidence>
<keyword evidence="2" id="KW-1185">Reference proteome</keyword>
<dbReference type="STRING" id="188937.MA_1383"/>
<sequence>METMCAQKTHQDLEAKISPPQSLGSFEMGRNDVNVVCTYGKIAVWFGRKVPDYIIAQVLIGISKVDPSTVHEFEIICDFDEITEYESKGYILVSYGKTAGGYRVNYSIPFSNKKALFHLSRFVLEELQKGEVRKDFYWNGSDCDIQRLYKEFSNNIDSWELKAINYKTEPQTNR</sequence>
<reference evidence="1 2" key="1">
    <citation type="journal article" date="2002" name="Genome Res.">
        <title>The genome of Methanosarcina acetivorans reveals extensive metabolic and physiological diversity.</title>
        <authorList>
            <person name="Galagan J.E."/>
            <person name="Nusbaum C."/>
            <person name="Roy A."/>
            <person name="Endrizzi M.G."/>
            <person name="Macdonald P."/>
            <person name="FitzHugh W."/>
            <person name="Calvo S."/>
            <person name="Engels R."/>
            <person name="Smirnov S."/>
            <person name="Atnoor D."/>
            <person name="Brown A."/>
            <person name="Allen N."/>
            <person name="Naylor J."/>
            <person name="Stange-Thomann N."/>
            <person name="DeArellano K."/>
            <person name="Johnson R."/>
            <person name="Linton L."/>
            <person name="McEwan P."/>
            <person name="McKernan K."/>
            <person name="Talamas J."/>
            <person name="Tirrell A."/>
            <person name="Ye W."/>
            <person name="Zimmer A."/>
            <person name="Barber R.D."/>
            <person name="Cann I."/>
            <person name="Graham D.E."/>
            <person name="Grahame D.A."/>
            <person name="Guss A."/>
            <person name="Hedderich R."/>
            <person name="Ingram-Smith C."/>
            <person name="Kuettner C.H."/>
            <person name="Krzycki J.A."/>
            <person name="Leigh J.A."/>
            <person name="Li W."/>
            <person name="Liu J."/>
            <person name="Mukhopadhyay B."/>
            <person name="Reeve J.N."/>
            <person name="Smith K."/>
            <person name="Springer T.A."/>
            <person name="Umayam L.A."/>
            <person name="White O."/>
            <person name="White R.H."/>
            <person name="de Macario E.C."/>
            <person name="Ferry J.G."/>
            <person name="Jarrell K.F."/>
            <person name="Jing H."/>
            <person name="Macario A.J.L."/>
            <person name="Paulsen I."/>
            <person name="Pritchett M."/>
            <person name="Sowers K.R."/>
            <person name="Swanson R.V."/>
            <person name="Zinder S.H."/>
            <person name="Lander E."/>
            <person name="Metcalf W.W."/>
            <person name="Birren B."/>
        </authorList>
    </citation>
    <scope>NUCLEOTIDE SEQUENCE [LARGE SCALE GENOMIC DNA]</scope>
    <source>
        <strain evidence="2">ATCC 35395 / DSM 2834 / JCM 12185 / C2A</strain>
    </source>
</reference>
<dbReference type="EnsemblBacteria" id="AAM04799">
    <property type="protein sequence ID" value="AAM04799"/>
    <property type="gene ID" value="MA_1383"/>
</dbReference>
<accession>Q8TR02</accession>
<dbReference type="HOGENOM" id="CLU_134211_0_0_2"/>
<gene>
    <name evidence="1" type="ordered locus">MA_1383</name>
</gene>
<dbReference type="AlphaFoldDB" id="Q8TR02"/>
<protein>
    <submittedName>
        <fullName evidence="1">Uncharacterized protein</fullName>
    </submittedName>
</protein>
<evidence type="ECO:0000313" key="1">
    <source>
        <dbReference type="EMBL" id="AAM04799.1"/>
    </source>
</evidence>
<dbReference type="EMBL" id="AE010299">
    <property type="protein sequence ID" value="AAM04799.1"/>
    <property type="molecule type" value="Genomic_DNA"/>
</dbReference>
<dbReference type="KEGG" id="mac:MA_1383"/>
<dbReference type="Proteomes" id="UP000002487">
    <property type="component" value="Chromosome"/>
</dbReference>
<proteinExistence type="predicted"/>
<organism evidence="1 2">
    <name type="scientific">Methanosarcina acetivorans (strain ATCC 35395 / DSM 2834 / JCM 12185 / C2A)</name>
    <dbReference type="NCBI Taxonomy" id="188937"/>
    <lineage>
        <taxon>Archaea</taxon>
        <taxon>Methanobacteriati</taxon>
        <taxon>Methanobacteriota</taxon>
        <taxon>Stenosarchaea group</taxon>
        <taxon>Methanomicrobia</taxon>
        <taxon>Methanosarcinales</taxon>
        <taxon>Methanosarcinaceae</taxon>
        <taxon>Methanosarcina</taxon>
    </lineage>
</organism>
<dbReference type="InParanoid" id="Q8TR02"/>